<evidence type="ECO:0000313" key="1">
    <source>
        <dbReference type="EMBL" id="MFC4072294.1"/>
    </source>
</evidence>
<comment type="caution">
    <text evidence="1">The sequence shown here is derived from an EMBL/GenBank/DDBJ whole genome shotgun (WGS) entry which is preliminary data.</text>
</comment>
<reference evidence="2" key="1">
    <citation type="journal article" date="2019" name="Int. J. Syst. Evol. Microbiol.">
        <title>The Global Catalogue of Microorganisms (GCM) 10K type strain sequencing project: providing services to taxonomists for standard genome sequencing and annotation.</title>
        <authorList>
            <consortium name="The Broad Institute Genomics Platform"/>
            <consortium name="The Broad Institute Genome Sequencing Center for Infectious Disease"/>
            <person name="Wu L."/>
            <person name="Ma J."/>
        </authorList>
    </citation>
    <scope>NUCLEOTIDE SEQUENCE [LARGE SCALE GENOMIC DNA]</scope>
    <source>
        <strain evidence="2">TBRC 5832</strain>
    </source>
</reference>
<proteinExistence type="predicted"/>
<protein>
    <submittedName>
        <fullName evidence="1">Uncharacterized protein</fullName>
    </submittedName>
</protein>
<gene>
    <name evidence="1" type="ORF">ACFO0C_45825</name>
</gene>
<sequence length="46" mass="4993">MELHLQRLAGDRYVPVAVAGPGRELVSGEPFAFTLEVASLLGRRRG</sequence>
<organism evidence="1 2">
    <name type="scientific">Actinoplanes subglobosus</name>
    <dbReference type="NCBI Taxonomy" id="1547892"/>
    <lineage>
        <taxon>Bacteria</taxon>
        <taxon>Bacillati</taxon>
        <taxon>Actinomycetota</taxon>
        <taxon>Actinomycetes</taxon>
        <taxon>Micromonosporales</taxon>
        <taxon>Micromonosporaceae</taxon>
        <taxon>Actinoplanes</taxon>
    </lineage>
</organism>
<accession>A0ABV8JB74</accession>
<name>A0ABV8JB74_9ACTN</name>
<dbReference type="RefSeq" id="WP_378073176.1">
    <property type="nucleotide sequence ID" value="NZ_JBHSBL010000035.1"/>
</dbReference>
<dbReference type="Proteomes" id="UP001595867">
    <property type="component" value="Unassembled WGS sequence"/>
</dbReference>
<evidence type="ECO:0000313" key="2">
    <source>
        <dbReference type="Proteomes" id="UP001595867"/>
    </source>
</evidence>
<dbReference type="EMBL" id="JBHSBL010000035">
    <property type="protein sequence ID" value="MFC4072294.1"/>
    <property type="molecule type" value="Genomic_DNA"/>
</dbReference>
<keyword evidence="2" id="KW-1185">Reference proteome</keyword>